<keyword evidence="8" id="KW-1185">Reference proteome</keyword>
<proteinExistence type="inferred from homology"/>
<evidence type="ECO:0000256" key="5">
    <source>
        <dbReference type="ARBA" id="ARBA00022970"/>
    </source>
</evidence>
<dbReference type="SUPFAM" id="SSF52540">
    <property type="entry name" value="P-loop containing nucleoside triphosphate hydrolases"/>
    <property type="match status" value="1"/>
</dbReference>
<dbReference type="GO" id="GO:0005524">
    <property type="term" value="F:ATP binding"/>
    <property type="evidence" value="ECO:0007669"/>
    <property type="project" value="UniProtKB-KW"/>
</dbReference>
<dbReference type="SMART" id="SM00382">
    <property type="entry name" value="AAA"/>
    <property type="match status" value="1"/>
</dbReference>
<accession>A0A1G7TRS2</accession>
<dbReference type="InterPro" id="IPR052156">
    <property type="entry name" value="BCAA_Transport_ATP-bd_LivF"/>
</dbReference>
<evidence type="ECO:0000259" key="6">
    <source>
        <dbReference type="PROSITE" id="PS50893"/>
    </source>
</evidence>
<keyword evidence="2" id="KW-0813">Transport</keyword>
<organism evidence="7 8">
    <name type="scientific">Limimonas halophila</name>
    <dbReference type="NCBI Taxonomy" id="1082479"/>
    <lineage>
        <taxon>Bacteria</taxon>
        <taxon>Pseudomonadati</taxon>
        <taxon>Pseudomonadota</taxon>
        <taxon>Alphaproteobacteria</taxon>
        <taxon>Rhodospirillales</taxon>
        <taxon>Rhodovibrionaceae</taxon>
        <taxon>Limimonas</taxon>
    </lineage>
</organism>
<dbReference type="InterPro" id="IPR003439">
    <property type="entry name" value="ABC_transporter-like_ATP-bd"/>
</dbReference>
<dbReference type="Pfam" id="PF00005">
    <property type="entry name" value="ABC_tran"/>
    <property type="match status" value="1"/>
</dbReference>
<dbReference type="Proteomes" id="UP000199415">
    <property type="component" value="Unassembled WGS sequence"/>
</dbReference>
<evidence type="ECO:0000256" key="2">
    <source>
        <dbReference type="ARBA" id="ARBA00022448"/>
    </source>
</evidence>
<sequence>MLSVDGLCVRYGRARVLFDVGFGVPEGRAVALMGRNGAGKSTTLKAVMGLVTPERGSITFDGAEITGLPPARIARLGLGYVPEDRRIFPDMSVAENLAVGRRSRADGAGWDEARVFELFPELKGLRDRRAGTTSGGEQQMLALARTLMGNPRLLVLDEPSEGLAPKVVARMRETVADLKAEGLTLLLAEQNLGFARAVADDAVVLHKGHVAETTRMAALADDPELRRQYLAV</sequence>
<dbReference type="OrthoDB" id="9775250at2"/>
<dbReference type="GO" id="GO:0015658">
    <property type="term" value="F:branched-chain amino acid transmembrane transporter activity"/>
    <property type="evidence" value="ECO:0007669"/>
    <property type="project" value="TreeGrafter"/>
</dbReference>
<dbReference type="Gene3D" id="3.40.50.300">
    <property type="entry name" value="P-loop containing nucleotide triphosphate hydrolases"/>
    <property type="match status" value="1"/>
</dbReference>
<dbReference type="InterPro" id="IPR003593">
    <property type="entry name" value="AAA+_ATPase"/>
</dbReference>
<evidence type="ECO:0000256" key="1">
    <source>
        <dbReference type="ARBA" id="ARBA00005417"/>
    </source>
</evidence>
<dbReference type="AlphaFoldDB" id="A0A1G7TRS2"/>
<dbReference type="EMBL" id="FNCE01000010">
    <property type="protein sequence ID" value="SDG37359.1"/>
    <property type="molecule type" value="Genomic_DNA"/>
</dbReference>
<name>A0A1G7TRS2_9PROT</name>
<gene>
    <name evidence="7" type="ORF">SAMN05216241_11026</name>
</gene>
<dbReference type="PANTHER" id="PTHR43820:SF2">
    <property type="entry name" value="ABC TRANSPORTER ATP-BINDING PROTEIN"/>
    <property type="match status" value="1"/>
</dbReference>
<feature type="domain" description="ABC transporter" evidence="6">
    <location>
        <begin position="2"/>
        <end position="232"/>
    </location>
</feature>
<dbReference type="PROSITE" id="PS50893">
    <property type="entry name" value="ABC_TRANSPORTER_2"/>
    <property type="match status" value="1"/>
</dbReference>
<evidence type="ECO:0000256" key="3">
    <source>
        <dbReference type="ARBA" id="ARBA00022741"/>
    </source>
</evidence>
<dbReference type="PANTHER" id="PTHR43820">
    <property type="entry name" value="HIGH-AFFINITY BRANCHED-CHAIN AMINO ACID TRANSPORT ATP-BINDING PROTEIN LIVF"/>
    <property type="match status" value="1"/>
</dbReference>
<dbReference type="STRING" id="1082479.SAMN05216241_11026"/>
<comment type="similarity">
    <text evidence="1">Belongs to the ABC transporter superfamily.</text>
</comment>
<dbReference type="GO" id="GO:0016887">
    <property type="term" value="F:ATP hydrolysis activity"/>
    <property type="evidence" value="ECO:0007669"/>
    <property type="project" value="InterPro"/>
</dbReference>
<reference evidence="7 8" key="1">
    <citation type="submission" date="2016-10" db="EMBL/GenBank/DDBJ databases">
        <authorList>
            <person name="de Groot N.N."/>
        </authorList>
    </citation>
    <scope>NUCLEOTIDE SEQUENCE [LARGE SCALE GENOMIC DNA]</scope>
    <source>
        <strain evidence="7 8">DSM 25584</strain>
    </source>
</reference>
<dbReference type="CDD" id="cd03224">
    <property type="entry name" value="ABC_TM1139_LivF_branched"/>
    <property type="match status" value="1"/>
</dbReference>
<evidence type="ECO:0000256" key="4">
    <source>
        <dbReference type="ARBA" id="ARBA00022840"/>
    </source>
</evidence>
<keyword evidence="4 7" id="KW-0067">ATP-binding</keyword>
<evidence type="ECO:0000313" key="8">
    <source>
        <dbReference type="Proteomes" id="UP000199415"/>
    </source>
</evidence>
<keyword evidence="3" id="KW-0547">Nucleotide-binding</keyword>
<dbReference type="InterPro" id="IPR027417">
    <property type="entry name" value="P-loop_NTPase"/>
</dbReference>
<dbReference type="GO" id="GO:0015807">
    <property type="term" value="P:L-amino acid transport"/>
    <property type="evidence" value="ECO:0007669"/>
    <property type="project" value="TreeGrafter"/>
</dbReference>
<dbReference type="RefSeq" id="WP_090021124.1">
    <property type="nucleotide sequence ID" value="NZ_FNCE01000010.1"/>
</dbReference>
<protein>
    <submittedName>
        <fullName evidence="7">Amino acid/amide ABC transporter ATP-binding protein 2, HAAT family</fullName>
    </submittedName>
</protein>
<evidence type="ECO:0000313" key="7">
    <source>
        <dbReference type="EMBL" id="SDG37359.1"/>
    </source>
</evidence>
<keyword evidence="5" id="KW-0029">Amino-acid transport</keyword>